<reference evidence="1 2" key="1">
    <citation type="submission" date="2012-05" db="EMBL/GenBank/DDBJ databases">
        <title>Recombination and specialization in a pathogen metapopulation.</title>
        <authorList>
            <person name="Gardiner A."/>
            <person name="Kemen E."/>
            <person name="Schultz-Larsen T."/>
            <person name="MacLean D."/>
            <person name="Van Oosterhout C."/>
            <person name="Jones J.D.G."/>
        </authorList>
    </citation>
    <scope>NUCLEOTIDE SEQUENCE [LARGE SCALE GENOMIC DNA]</scope>
    <source>
        <strain evidence="1 2">Ac Nc2</strain>
    </source>
</reference>
<organism evidence="1 2">
    <name type="scientific">Albugo candida</name>
    <dbReference type="NCBI Taxonomy" id="65357"/>
    <lineage>
        <taxon>Eukaryota</taxon>
        <taxon>Sar</taxon>
        <taxon>Stramenopiles</taxon>
        <taxon>Oomycota</taxon>
        <taxon>Peronosporomycetes</taxon>
        <taxon>Albuginales</taxon>
        <taxon>Albuginaceae</taxon>
        <taxon>Albugo</taxon>
    </lineage>
</organism>
<sequence>MLARNKRLFQSSVRFLNAAPSLTSAARFGPVSARVRGICDAQPPKPTDDPDVVIPDCVHSLEWLLESPPPMHQFTEAPIVVETFGPVDPYH</sequence>
<dbReference type="AlphaFoldDB" id="A0A024GTK4"/>
<proteinExistence type="predicted"/>
<dbReference type="EMBL" id="CAIX01000443">
    <property type="protein sequence ID" value="CCI50283.1"/>
    <property type="molecule type" value="Genomic_DNA"/>
</dbReference>
<gene>
    <name evidence="1" type="ORF">BN9_119400</name>
</gene>
<keyword evidence="2" id="KW-1185">Reference proteome</keyword>
<accession>A0A024GTK4</accession>
<protein>
    <submittedName>
        <fullName evidence="1">Uncharacterized protein</fullName>
    </submittedName>
</protein>
<dbReference type="InParanoid" id="A0A024GTK4"/>
<evidence type="ECO:0000313" key="2">
    <source>
        <dbReference type="Proteomes" id="UP000053237"/>
    </source>
</evidence>
<evidence type="ECO:0000313" key="1">
    <source>
        <dbReference type="EMBL" id="CCI50283.1"/>
    </source>
</evidence>
<dbReference type="Proteomes" id="UP000053237">
    <property type="component" value="Unassembled WGS sequence"/>
</dbReference>
<dbReference type="OrthoDB" id="184190at2759"/>
<comment type="caution">
    <text evidence="1">The sequence shown here is derived from an EMBL/GenBank/DDBJ whole genome shotgun (WGS) entry which is preliminary data.</text>
</comment>
<name>A0A024GTK4_9STRA</name>